<organism evidence="1 2">
    <name type="scientific">Adoxophyes honmai entomopoxvirus 'L'</name>
    <dbReference type="NCBI Taxonomy" id="1293540"/>
    <lineage>
        <taxon>Viruses</taxon>
        <taxon>Varidnaviria</taxon>
        <taxon>Bamfordvirae</taxon>
        <taxon>Nucleocytoviricota</taxon>
        <taxon>Pokkesviricetes</taxon>
        <taxon>Chitovirales</taxon>
        <taxon>Poxviridae</taxon>
        <taxon>Entomopoxvirinae</taxon>
        <taxon>Betaentomopoxvirus</taxon>
        <taxon>Betaentomopoxvirus ahonmai</taxon>
    </lineage>
</organism>
<sequence>MPICAHSFSQSVDDYTLTMGIPLYNIYIHLNIFRCILDVVHIDDSSIYIFKIY</sequence>
<evidence type="ECO:0000313" key="1">
    <source>
        <dbReference type="EMBL" id="CCU55329.1"/>
    </source>
</evidence>
<dbReference type="RefSeq" id="YP_008003831.1">
    <property type="nucleotide sequence ID" value="NC_021247.1"/>
</dbReference>
<gene>
    <name evidence="1" type="ORF">AHEV_008</name>
</gene>
<name>A0A916KNU8_9POXV</name>
<protein>
    <submittedName>
        <fullName evidence="1">Uncharacterized protein</fullName>
    </submittedName>
</protein>
<proteinExistence type="predicted"/>
<dbReference type="GeneID" id="15613937"/>
<accession>A0A916KNU8</accession>
<reference evidence="1" key="1">
    <citation type="journal article" date="2013" name="J. Virol.">
        <title>New Insights into the Evolution of Entomopoxvirinae from the Complete Genome Sequences of Four Entomopoxviruses Infecting Adoxophyes honmai, Choristoneura biennis, Choristoneura rosaceana, and Mythimna separata.</title>
        <authorList>
            <person name="Theze J."/>
            <person name="Takatsuka J."/>
            <person name="Li Z."/>
            <person name="Gallais J."/>
            <person name="Doucet D."/>
            <person name="Arif B."/>
            <person name="Nakai M."/>
            <person name="Herniou E.A."/>
        </authorList>
    </citation>
    <scope>NUCLEOTIDE SEQUENCE</scope>
    <source>
        <strain evidence="1">Tokyo</strain>
    </source>
</reference>
<keyword evidence="2" id="KW-1185">Reference proteome</keyword>
<dbReference type="Proteomes" id="UP000792575">
    <property type="component" value="Genome"/>
</dbReference>
<dbReference type="EMBL" id="HF679131">
    <property type="protein sequence ID" value="CCU55329.1"/>
    <property type="molecule type" value="Genomic_DNA"/>
</dbReference>
<evidence type="ECO:0000313" key="2">
    <source>
        <dbReference type="Proteomes" id="UP000792575"/>
    </source>
</evidence>
<dbReference type="KEGG" id="vg:15613937"/>